<dbReference type="RefSeq" id="WP_106138206.1">
    <property type="nucleotide sequence ID" value="NZ_PVTE01000009.1"/>
</dbReference>
<keyword evidence="3" id="KW-1185">Reference proteome</keyword>
<gene>
    <name evidence="2" type="ORF">CLV58_109202</name>
</gene>
<dbReference type="EMBL" id="PVTE01000009">
    <property type="protein sequence ID" value="PRY38475.1"/>
    <property type="molecule type" value="Genomic_DNA"/>
</dbReference>
<evidence type="ECO:0000313" key="2">
    <source>
        <dbReference type="EMBL" id="PRY38475.1"/>
    </source>
</evidence>
<comment type="caution">
    <text evidence="2">The sequence shown here is derived from an EMBL/GenBank/DDBJ whole genome shotgun (WGS) entry which is preliminary data.</text>
</comment>
<dbReference type="OrthoDB" id="1031347at2"/>
<accession>A0A2T0SYI9</accession>
<sequence length="396" mass="39975">MPRTSISRAQLGPLLINDSDILVGAGIQTAKLAEGLSFLKRDGSVALTGNLSAGGFTITGLADPTAAQQPATKNYVDLALQVGTNKGTARLAATGNVSISNPATSSFDGVTANPGDVLLLAFQTDATQNGLYVFNGSGAPLTRATNEDTSAKMQPGAFVFISEGTQYDNTGWSLVTNGPITLGTTSLTFTQTSGAGQIQAGNGLSKSGNTLSVLTASSARITTTASGIDLATTAVSPGTYTNTSLTVDTYGRLMAASSGTPPVTSVTGTSGRISSTGGTTPVLDLVQTGTAGTYTKVTTDSYGRVSSGGLLTTADLPTGTLLLANYVVRQTLTGTTNGSNTAFALGSVPQTGTEMIFLNGQLMAQGSSLDYTISGANVTFTFAPLAGDSLVATYFK</sequence>
<dbReference type="AlphaFoldDB" id="A0A2T0SYI9"/>
<name>A0A2T0SYI9_9BACT</name>
<evidence type="ECO:0000313" key="3">
    <source>
        <dbReference type="Proteomes" id="UP000238375"/>
    </source>
</evidence>
<organism evidence="2 3">
    <name type="scientific">Spirosoma oryzae</name>
    <dbReference type="NCBI Taxonomy" id="1469603"/>
    <lineage>
        <taxon>Bacteria</taxon>
        <taxon>Pseudomonadati</taxon>
        <taxon>Bacteroidota</taxon>
        <taxon>Cytophagia</taxon>
        <taxon>Cytophagales</taxon>
        <taxon>Cytophagaceae</taxon>
        <taxon>Spirosoma</taxon>
    </lineage>
</organism>
<proteinExistence type="predicted"/>
<feature type="compositionally biased region" description="Low complexity" evidence="1">
    <location>
        <begin position="264"/>
        <end position="279"/>
    </location>
</feature>
<evidence type="ECO:0000256" key="1">
    <source>
        <dbReference type="SAM" id="MobiDB-lite"/>
    </source>
</evidence>
<dbReference type="Proteomes" id="UP000238375">
    <property type="component" value="Unassembled WGS sequence"/>
</dbReference>
<reference evidence="2 3" key="1">
    <citation type="submission" date="2018-03" db="EMBL/GenBank/DDBJ databases">
        <title>Genomic Encyclopedia of Archaeal and Bacterial Type Strains, Phase II (KMG-II): from individual species to whole genera.</title>
        <authorList>
            <person name="Goeker M."/>
        </authorList>
    </citation>
    <scope>NUCLEOTIDE SEQUENCE [LARGE SCALE GENOMIC DNA]</scope>
    <source>
        <strain evidence="2 3">DSM 28354</strain>
    </source>
</reference>
<protein>
    <submittedName>
        <fullName evidence="2">Uncharacterized protein</fullName>
    </submittedName>
</protein>
<feature type="region of interest" description="Disordered" evidence="1">
    <location>
        <begin position="258"/>
        <end position="279"/>
    </location>
</feature>